<dbReference type="Gene3D" id="3.40.50.1820">
    <property type="entry name" value="alpha/beta hydrolase"/>
    <property type="match status" value="1"/>
</dbReference>
<organism evidence="3 4">
    <name type="scientific">Nibrella saemangeumensis</name>
    <dbReference type="NCBI Taxonomy" id="1084526"/>
    <lineage>
        <taxon>Bacteria</taxon>
        <taxon>Pseudomonadati</taxon>
        <taxon>Bacteroidota</taxon>
        <taxon>Cytophagia</taxon>
        <taxon>Cytophagales</taxon>
        <taxon>Spirosomataceae</taxon>
        <taxon>Nibrella</taxon>
    </lineage>
</organism>
<dbReference type="InterPro" id="IPR002469">
    <property type="entry name" value="Peptidase_S9B_N"/>
</dbReference>
<dbReference type="InterPro" id="IPR050278">
    <property type="entry name" value="Serine_Prot_S9B/DPPIV"/>
</dbReference>
<dbReference type="Gene3D" id="2.140.10.30">
    <property type="entry name" value="Dipeptidylpeptidase IV, N-terminal domain"/>
    <property type="match status" value="1"/>
</dbReference>
<sequence length="752" mass="86875">MFDRFFPDFKTYSMQHRFSYLHFILLWLLAGPLAQAQQKQRFTDLAQALSTGSQLAGSQGPRSVNWIDDGNRFSFIEGQNRIKIFSPKDQREEVAFDGSQLTLPGTTQPFRYTAFQWSKDSKNLVFQSNFRPVWRRSGISDYYVYTLADKSLKLVAKDAQTAELSPDGRKVGYERGGNLFVYDFATQKETQLTNDAARFFYNGRFGWVYEEEFGLAQAWSWSPDSKYIAFWQSDERQVPIYRLTDFAGFDENYDSVPYPRVGDANPVVRIGVLDVTTGQKQWMKVDLAGGYIPRIYWTSQEGQLAVVHLNRKQNELKLFFTNARTGDARLLMEEKSDAWIDVFDFFAGIMHYFYFPADSQDFFWVSERDGFAHIYRYDYAGKLLNQVTKGNWEVTYVHQIDAKNKKVYYTATEQSPLERQLYVVDFDGRNKRRLTQTPGRHTVDFSPNSQYYIDRYSNVSTPTQVELWDTKGQKIRTLEENSRVRELMNNLAYAPKELTSFTTSDGQKIDISIIRPSDFTASRKYPVLIDVYGGPGAQSVYNDFASSAWHQYLAQQGYVVVGVNNRGSGGYGRRFEKMVYEKLGQYESKDFAEAARYLATQPWVDGARMGIRGHSYGGYTSSYTMLTYPDVFRVSIVGAPVTDWRLYDSIYTERYMGLLPENDEKYRQSAVTSYAKNLKGKMFIAHSAMDENVHLRNTMQLVKNLIDNGKDHELRIYPPGAHGVAYNSPSYLLLYQQYTDFLERNLKNGTVN</sequence>
<feature type="domain" description="Dipeptidylpeptidase IV N-terminal" evidence="2">
    <location>
        <begin position="118"/>
        <end position="463"/>
    </location>
</feature>
<name>A0ABP8NPI2_9BACT</name>
<dbReference type="SUPFAM" id="SSF53474">
    <property type="entry name" value="alpha/beta-Hydrolases"/>
    <property type="match status" value="1"/>
</dbReference>
<evidence type="ECO:0000313" key="3">
    <source>
        <dbReference type="EMBL" id="GAA4470609.1"/>
    </source>
</evidence>
<dbReference type="InterPro" id="IPR029058">
    <property type="entry name" value="AB_hydrolase_fold"/>
</dbReference>
<dbReference type="InterPro" id="IPR001375">
    <property type="entry name" value="Peptidase_S9_cat"/>
</dbReference>
<proteinExistence type="predicted"/>
<reference evidence="4" key="1">
    <citation type="journal article" date="2019" name="Int. J. Syst. Evol. Microbiol.">
        <title>The Global Catalogue of Microorganisms (GCM) 10K type strain sequencing project: providing services to taxonomists for standard genome sequencing and annotation.</title>
        <authorList>
            <consortium name="The Broad Institute Genomics Platform"/>
            <consortium name="The Broad Institute Genome Sequencing Center for Infectious Disease"/>
            <person name="Wu L."/>
            <person name="Ma J."/>
        </authorList>
    </citation>
    <scope>NUCLEOTIDE SEQUENCE [LARGE SCALE GENOMIC DNA]</scope>
    <source>
        <strain evidence="4">JCM 17927</strain>
    </source>
</reference>
<comment type="caution">
    <text evidence="3">The sequence shown here is derived from an EMBL/GenBank/DDBJ whole genome shotgun (WGS) entry which is preliminary data.</text>
</comment>
<dbReference type="SUPFAM" id="SSF82171">
    <property type="entry name" value="DPP6 N-terminal domain-like"/>
    <property type="match status" value="1"/>
</dbReference>
<dbReference type="Pfam" id="PF00930">
    <property type="entry name" value="DPPIV_N"/>
    <property type="match status" value="1"/>
</dbReference>
<evidence type="ECO:0000259" key="1">
    <source>
        <dbReference type="Pfam" id="PF00326"/>
    </source>
</evidence>
<dbReference type="Proteomes" id="UP001501175">
    <property type="component" value="Unassembled WGS sequence"/>
</dbReference>
<protein>
    <submittedName>
        <fullName evidence="3">S9 family peptidase</fullName>
    </submittedName>
</protein>
<dbReference type="PANTHER" id="PTHR11731">
    <property type="entry name" value="PROTEASE FAMILY S9B,C DIPEPTIDYL-PEPTIDASE IV-RELATED"/>
    <property type="match status" value="1"/>
</dbReference>
<evidence type="ECO:0000313" key="4">
    <source>
        <dbReference type="Proteomes" id="UP001501175"/>
    </source>
</evidence>
<gene>
    <name evidence="3" type="ORF">GCM10023189_59560</name>
</gene>
<evidence type="ECO:0000259" key="2">
    <source>
        <dbReference type="Pfam" id="PF00930"/>
    </source>
</evidence>
<dbReference type="EMBL" id="BAABHD010000084">
    <property type="protein sequence ID" value="GAA4470609.1"/>
    <property type="molecule type" value="Genomic_DNA"/>
</dbReference>
<dbReference type="PANTHER" id="PTHR11731:SF193">
    <property type="entry name" value="DIPEPTIDYL PEPTIDASE 9"/>
    <property type="match status" value="1"/>
</dbReference>
<keyword evidence="4" id="KW-1185">Reference proteome</keyword>
<accession>A0ABP8NPI2</accession>
<feature type="domain" description="Peptidase S9 prolyl oligopeptidase catalytic" evidence="1">
    <location>
        <begin position="550"/>
        <end position="748"/>
    </location>
</feature>
<dbReference type="Pfam" id="PF00326">
    <property type="entry name" value="Peptidase_S9"/>
    <property type="match status" value="1"/>
</dbReference>